<dbReference type="EC" id="2.7.11.1" evidence="2"/>
<dbReference type="InterPro" id="IPR011009">
    <property type="entry name" value="Kinase-like_dom_sf"/>
</dbReference>
<dbReference type="SUPFAM" id="SSF56112">
    <property type="entry name" value="Protein kinase-like (PK-like)"/>
    <property type="match status" value="1"/>
</dbReference>
<evidence type="ECO:0000256" key="8">
    <source>
        <dbReference type="SAM" id="MobiDB-lite"/>
    </source>
</evidence>
<dbReference type="RefSeq" id="WP_162005765.1">
    <property type="nucleotide sequence ID" value="NZ_BKZW01000005.1"/>
</dbReference>
<feature type="binding site" evidence="7">
    <location>
        <position position="41"/>
    </location>
    <ligand>
        <name>ATP</name>
        <dbReference type="ChEBI" id="CHEBI:30616"/>
    </ligand>
</feature>
<keyword evidence="4 7" id="KW-0547">Nucleotide-binding</keyword>
<evidence type="ECO:0000256" key="1">
    <source>
        <dbReference type="ARBA" id="ARBA00010886"/>
    </source>
</evidence>
<dbReference type="GO" id="GO:0005524">
    <property type="term" value="F:ATP binding"/>
    <property type="evidence" value="ECO:0007669"/>
    <property type="project" value="UniProtKB-UniRule"/>
</dbReference>
<feature type="compositionally biased region" description="Low complexity" evidence="8">
    <location>
        <begin position="363"/>
        <end position="372"/>
    </location>
</feature>
<feature type="compositionally biased region" description="Basic and acidic residues" evidence="8">
    <location>
        <begin position="494"/>
        <end position="505"/>
    </location>
</feature>
<dbReference type="SMART" id="SM00220">
    <property type="entry name" value="S_TKc"/>
    <property type="match status" value="1"/>
</dbReference>
<feature type="compositionally biased region" description="Polar residues" evidence="8">
    <location>
        <begin position="319"/>
        <end position="362"/>
    </location>
</feature>
<feature type="transmembrane region" description="Helical" evidence="9">
    <location>
        <begin position="563"/>
        <end position="594"/>
    </location>
</feature>
<dbReference type="EMBL" id="BKZW01000005">
    <property type="protein sequence ID" value="GER92095.1"/>
    <property type="molecule type" value="Genomic_DNA"/>
</dbReference>
<dbReference type="InterPro" id="IPR000719">
    <property type="entry name" value="Prot_kinase_dom"/>
</dbReference>
<dbReference type="Proteomes" id="UP000326912">
    <property type="component" value="Unassembled WGS sequence"/>
</dbReference>
<keyword evidence="9" id="KW-0812">Transmembrane</keyword>
<dbReference type="InterPro" id="IPR050660">
    <property type="entry name" value="NEK_Ser/Thr_kinase"/>
</dbReference>
<evidence type="ECO:0000259" key="10">
    <source>
        <dbReference type="PROSITE" id="PS50011"/>
    </source>
</evidence>
<evidence type="ECO:0000256" key="7">
    <source>
        <dbReference type="PROSITE-ProRule" id="PRU10141"/>
    </source>
</evidence>
<protein>
    <recommendedName>
        <fullName evidence="2">non-specific serine/threonine protein kinase</fullName>
        <ecNumber evidence="2">2.7.11.1</ecNumber>
    </recommendedName>
</protein>
<keyword evidence="3" id="KW-0808">Transferase</keyword>
<keyword evidence="9" id="KW-1133">Transmembrane helix</keyword>
<evidence type="ECO:0000256" key="3">
    <source>
        <dbReference type="ARBA" id="ARBA00022679"/>
    </source>
</evidence>
<feature type="compositionally biased region" description="Polar residues" evidence="8">
    <location>
        <begin position="474"/>
        <end position="489"/>
    </location>
</feature>
<evidence type="ECO:0000256" key="5">
    <source>
        <dbReference type="ARBA" id="ARBA00022777"/>
    </source>
</evidence>
<feature type="transmembrane region" description="Helical" evidence="9">
    <location>
        <begin position="614"/>
        <end position="635"/>
    </location>
</feature>
<sequence length="678" mass="74743">MADRIGQRLGNYTIKQLLGQGGFAEVYLGEHLYLKSLAAIKILQTRLSGSDDTDSFLTEAQTIARLAHPNIVRVMDFGIDGETPYLVMDYAPNGTLRQRHPRGTALPLATILPYVVQVSDALQYAHDEHIIHRDIKPENMLLGRRNEVLLSDFGIALVAQSSRYQGTQDVIGTVAYMSPEQIQGKPRPASDQYSLAVVAYEWLTGVRPFHGSFTEMCTQHMFAAPPPIREKLADISPAVEQAVMRALDKDPKKRFEHIKDFAAALQQANQENPSYQTELMSPTAANTSYSTVAMQTGSSNPGQPAITPPITAAPYTAMQSQPMGQGTSNPGKTEQEQKSNQAGQFNQTGRPANTAHSSTTVAQTNFNTSSNPNNPPQQQPSRPNQTPGAGGQFGPQKMILPGQPPQGGNPAGQQQRPQGQQRPPQQSYQGQQPYANMGQAQAQRPAQHPQQFNGPQQGQQFGGPQQQGYQQQNRPAPSQFSQQSQTPMRSTPPRHSEDDYDEPRQRPQPRSHAAEQPQESLADWLGPLNSLKWPIIATIAGIILFCFMYNFHVEIYYRFMPMLLLIPLFFGAAFGPIVGILVGAGGALIADFMYRSNDSLTASLFRYTRFPQLHAWWFLLVFYGFAGLLTGLSMLRRRKFPSIGSSLRATMLAVIGMAAALGYILFSAKELRSFPSLD</sequence>
<keyword evidence="12" id="KW-1185">Reference proteome</keyword>
<proteinExistence type="inferred from homology"/>
<feature type="compositionally biased region" description="Low complexity" evidence="8">
    <location>
        <begin position="406"/>
        <end position="473"/>
    </location>
</feature>
<feature type="transmembrane region" description="Helical" evidence="9">
    <location>
        <begin position="533"/>
        <end position="551"/>
    </location>
</feature>
<dbReference type="PROSITE" id="PS00107">
    <property type="entry name" value="PROTEIN_KINASE_ATP"/>
    <property type="match status" value="1"/>
</dbReference>
<keyword evidence="6 7" id="KW-0067">ATP-binding</keyword>
<dbReference type="InterPro" id="IPR008271">
    <property type="entry name" value="Ser/Thr_kinase_AS"/>
</dbReference>
<evidence type="ECO:0000313" key="12">
    <source>
        <dbReference type="Proteomes" id="UP000326912"/>
    </source>
</evidence>
<evidence type="ECO:0000256" key="9">
    <source>
        <dbReference type="SAM" id="Phobius"/>
    </source>
</evidence>
<organism evidence="11 12">
    <name type="scientific">Dictyobacter vulcani</name>
    <dbReference type="NCBI Taxonomy" id="2607529"/>
    <lineage>
        <taxon>Bacteria</taxon>
        <taxon>Bacillati</taxon>
        <taxon>Chloroflexota</taxon>
        <taxon>Ktedonobacteria</taxon>
        <taxon>Ktedonobacterales</taxon>
        <taxon>Dictyobacteraceae</taxon>
        <taxon>Dictyobacter</taxon>
    </lineage>
</organism>
<dbReference type="PANTHER" id="PTHR43671:SF13">
    <property type="entry name" value="SERINE_THREONINE-PROTEIN KINASE NEK2"/>
    <property type="match status" value="1"/>
</dbReference>
<dbReference type="Pfam" id="PF00069">
    <property type="entry name" value="Pkinase"/>
    <property type="match status" value="1"/>
</dbReference>
<evidence type="ECO:0000256" key="6">
    <source>
        <dbReference type="ARBA" id="ARBA00022840"/>
    </source>
</evidence>
<dbReference type="PROSITE" id="PS00108">
    <property type="entry name" value="PROTEIN_KINASE_ST"/>
    <property type="match status" value="1"/>
</dbReference>
<keyword evidence="9" id="KW-0472">Membrane</keyword>
<comment type="similarity">
    <text evidence="1">Belongs to the protein kinase superfamily. NEK Ser/Thr protein kinase family. NIMA subfamily.</text>
</comment>
<evidence type="ECO:0000313" key="11">
    <source>
        <dbReference type="EMBL" id="GER92095.1"/>
    </source>
</evidence>
<dbReference type="Gene3D" id="1.10.510.10">
    <property type="entry name" value="Transferase(Phosphotransferase) domain 1"/>
    <property type="match status" value="1"/>
</dbReference>
<name>A0A5J4KVU9_9CHLR</name>
<dbReference type="PANTHER" id="PTHR43671">
    <property type="entry name" value="SERINE/THREONINE-PROTEIN KINASE NEK"/>
    <property type="match status" value="1"/>
</dbReference>
<feature type="transmembrane region" description="Helical" evidence="9">
    <location>
        <begin position="647"/>
        <end position="666"/>
    </location>
</feature>
<keyword evidence="5" id="KW-0418">Kinase</keyword>
<gene>
    <name evidence="11" type="ORF">KDW_62570</name>
</gene>
<dbReference type="InterPro" id="IPR017441">
    <property type="entry name" value="Protein_kinase_ATP_BS"/>
</dbReference>
<evidence type="ECO:0000256" key="4">
    <source>
        <dbReference type="ARBA" id="ARBA00022741"/>
    </source>
</evidence>
<evidence type="ECO:0000256" key="2">
    <source>
        <dbReference type="ARBA" id="ARBA00012513"/>
    </source>
</evidence>
<dbReference type="AlphaFoldDB" id="A0A5J4KVU9"/>
<dbReference type="PROSITE" id="PS50011">
    <property type="entry name" value="PROTEIN_KINASE_DOM"/>
    <property type="match status" value="1"/>
</dbReference>
<dbReference type="CDD" id="cd14014">
    <property type="entry name" value="STKc_PknB_like"/>
    <property type="match status" value="1"/>
</dbReference>
<feature type="domain" description="Protein kinase" evidence="10">
    <location>
        <begin position="12"/>
        <end position="275"/>
    </location>
</feature>
<feature type="region of interest" description="Disordered" evidence="8">
    <location>
        <begin position="319"/>
        <end position="518"/>
    </location>
</feature>
<dbReference type="GO" id="GO:0004674">
    <property type="term" value="F:protein serine/threonine kinase activity"/>
    <property type="evidence" value="ECO:0007669"/>
    <property type="project" value="UniProtKB-EC"/>
</dbReference>
<reference evidence="11 12" key="1">
    <citation type="submission" date="2019-10" db="EMBL/GenBank/DDBJ databases">
        <title>Dictyobacter vulcani sp. nov., within the class Ktedonobacteria, isolated from soil of volcanic Mt. Zao.</title>
        <authorList>
            <person name="Zheng Y."/>
            <person name="Wang C.M."/>
            <person name="Sakai Y."/>
            <person name="Abe K."/>
            <person name="Yokota A."/>
            <person name="Yabe S."/>
        </authorList>
    </citation>
    <scope>NUCLEOTIDE SEQUENCE [LARGE SCALE GENOMIC DNA]</scope>
    <source>
        <strain evidence="11 12">W12</strain>
    </source>
</reference>
<accession>A0A5J4KVU9</accession>
<comment type="caution">
    <text evidence="11">The sequence shown here is derived from an EMBL/GenBank/DDBJ whole genome shotgun (WGS) entry which is preliminary data.</text>
</comment>